<keyword evidence="3" id="KW-1185">Reference proteome</keyword>
<dbReference type="OrthoDB" id="5653991at2"/>
<dbReference type="Proteomes" id="UP000054662">
    <property type="component" value="Unassembled WGS sequence"/>
</dbReference>
<accession>A0A0W1A9L4</accession>
<dbReference type="SUPFAM" id="SSF54001">
    <property type="entry name" value="Cysteine proteinases"/>
    <property type="match status" value="1"/>
</dbReference>
<dbReference type="Gene3D" id="3.40.395.10">
    <property type="entry name" value="Adenoviral Proteinase, Chain A"/>
    <property type="match status" value="1"/>
</dbReference>
<comment type="caution">
    <text evidence="2">The sequence shown here is derived from an EMBL/GenBank/DDBJ whole genome shotgun (WGS) entry which is preliminary data.</text>
</comment>
<dbReference type="RefSeq" id="WP_058493530.1">
    <property type="nucleotide sequence ID" value="NZ_CBCRUR010000019.1"/>
</dbReference>
<dbReference type="PATRIC" id="fig|45076.6.peg.1885"/>
<evidence type="ECO:0000313" key="3">
    <source>
        <dbReference type="Proteomes" id="UP000054662"/>
    </source>
</evidence>
<evidence type="ECO:0000256" key="1">
    <source>
        <dbReference type="SAM" id="MobiDB-lite"/>
    </source>
</evidence>
<gene>
    <name evidence="2" type="ORF">Lwor_1738</name>
</gene>
<sequence length="532" mass="59662">MNYPPYDNLPHEEKDSLMIDFKQSYTDFDNQMVAFSALQVLEANGVKNVHVIKVAPQSRGVYFDLSEQLAELIPTIPADKRYVIFSLPVNKGHHSVAVVMDTSNKQCFFIDSLYRYNGEAYHLIKRAVDNKILADYTIIAPAVTTIQQNDGTEEWSCGIHSAANMVGIILGTINLRTGAGITERTPDEVNHLTALFYRAYLDRMNLNNVALLEMMQIKTLRYALNELNQSSLSTNIKNDSLILSQFLCEMYPPSLTEDEYLLKQNIHSFLTEFTERSKENKVASLLITEAFKKNLPDDLEIRYNESVPRLYSYLVEQLALSTLTLRQQHTPSSSASSCTSVRPTTSPRTTVEHRIDAASSGASSSGASSSASSSEPVPSVMEFHRCAQQQMEFLAKQGFKMAAMSEADKPVMLSWRSESTSVASSQVTVTDQRTAFLYTNALSAIPQEHYLLKYAVAAKITLDHLNPDEIAAQFTKTDMLYQNLDYLQQKSLGTYLISSSESIPNDFAFRLMALYIVANDRLFDAALLRRAN</sequence>
<reference evidence="2 3" key="1">
    <citation type="submission" date="2015-11" db="EMBL/GenBank/DDBJ databases">
        <title>Genomic analysis of 38 Legionella species identifies large and diverse effector repertoires.</title>
        <authorList>
            <person name="Burstein D."/>
            <person name="Amaro F."/>
            <person name="Zusman T."/>
            <person name="Lifshitz Z."/>
            <person name="Cohen O."/>
            <person name="Gilbert J.A."/>
            <person name="Pupko T."/>
            <person name="Shuman H.A."/>
            <person name="Segal G."/>
        </authorList>
    </citation>
    <scope>NUCLEOTIDE SEQUENCE [LARGE SCALE GENOMIC DNA]</scope>
    <source>
        <strain evidence="2 3">ATCC 49508</strain>
    </source>
</reference>
<protein>
    <submittedName>
        <fullName evidence="2">Uncharacterized protein</fullName>
    </submittedName>
</protein>
<dbReference type="EMBL" id="LNZC01000022">
    <property type="protein sequence ID" value="KTD77856.1"/>
    <property type="molecule type" value="Genomic_DNA"/>
</dbReference>
<dbReference type="AlphaFoldDB" id="A0A0W1A9L4"/>
<name>A0A0W1A9L4_9GAMM</name>
<evidence type="ECO:0000313" key="2">
    <source>
        <dbReference type="EMBL" id="KTD77856.1"/>
    </source>
</evidence>
<dbReference type="InterPro" id="IPR038765">
    <property type="entry name" value="Papain-like_cys_pep_sf"/>
</dbReference>
<feature type="compositionally biased region" description="Low complexity" evidence="1">
    <location>
        <begin position="357"/>
        <end position="374"/>
    </location>
</feature>
<proteinExistence type="predicted"/>
<feature type="region of interest" description="Disordered" evidence="1">
    <location>
        <begin position="330"/>
        <end position="376"/>
    </location>
</feature>
<feature type="compositionally biased region" description="Low complexity" evidence="1">
    <location>
        <begin position="332"/>
        <end position="349"/>
    </location>
</feature>
<organism evidence="2 3">
    <name type="scientific">Legionella worsleiensis</name>
    <dbReference type="NCBI Taxonomy" id="45076"/>
    <lineage>
        <taxon>Bacteria</taxon>
        <taxon>Pseudomonadati</taxon>
        <taxon>Pseudomonadota</taxon>
        <taxon>Gammaproteobacteria</taxon>
        <taxon>Legionellales</taxon>
        <taxon>Legionellaceae</taxon>
        <taxon>Legionella</taxon>
    </lineage>
</organism>